<dbReference type="SUPFAM" id="SSF54001">
    <property type="entry name" value="Cysteine proteinases"/>
    <property type="match status" value="1"/>
</dbReference>
<dbReference type="InterPro" id="IPR000668">
    <property type="entry name" value="Peptidase_C1A_C"/>
</dbReference>
<evidence type="ECO:0000256" key="1">
    <source>
        <dbReference type="ARBA" id="ARBA00008455"/>
    </source>
</evidence>
<reference evidence="3" key="1">
    <citation type="submission" date="2023-06" db="EMBL/GenBank/DDBJ databases">
        <authorList>
            <person name="Kurt Z."/>
        </authorList>
    </citation>
    <scope>NUCLEOTIDE SEQUENCE</scope>
</reference>
<comment type="caution">
    <text evidence="3">The sequence shown here is derived from an EMBL/GenBank/DDBJ whole genome shotgun (WGS) entry which is preliminary data.</text>
</comment>
<dbReference type="Proteomes" id="UP001642409">
    <property type="component" value="Unassembled WGS sequence"/>
</dbReference>
<name>A0AA86UVS1_9EUKA</name>
<dbReference type="GO" id="GO:0006508">
    <property type="term" value="P:proteolysis"/>
    <property type="evidence" value="ECO:0007669"/>
    <property type="project" value="InterPro"/>
</dbReference>
<sequence length="252" mass="28549">MFAFTFALSRVYSNSYLEMLKSIPDLTWTPGVSRYFLDESIQLDKVKRVNQVSQKTRYVGTPPASFSWLEQNPECLKVDDIYSCGASWAFSSVGSFSDNRCISKKDSARVSYSEQQMISCVSYKSGSTGEQLKCQTSCDDGSAMKVVNSVAFQDVCSGEESIMNALNNGTIQTQMDTHQDFFYYTGGIYKHVFGEYEGRLMVIIVGYGEENNTKFWIVRNTWGTAWGEQGYFRIERGTNQCLIEQQCFLNVV</sequence>
<dbReference type="AlphaFoldDB" id="A0AA86UVS1"/>
<dbReference type="InterPro" id="IPR013128">
    <property type="entry name" value="Peptidase_C1A"/>
</dbReference>
<feature type="domain" description="Peptidase C1A papain C-terminal" evidence="2">
    <location>
        <begin position="62"/>
        <end position="251"/>
    </location>
</feature>
<dbReference type="EMBL" id="CATOUU010001125">
    <property type="protein sequence ID" value="CAI9973750.1"/>
    <property type="molecule type" value="Genomic_DNA"/>
</dbReference>
<dbReference type="Pfam" id="PF00112">
    <property type="entry name" value="Peptidase_C1"/>
    <property type="match status" value="2"/>
</dbReference>
<gene>
    <name evidence="4" type="ORF">HINF_LOCUS17066</name>
    <name evidence="3" type="ORF">HINF_LOCUS61395</name>
</gene>
<reference evidence="4 5" key="2">
    <citation type="submission" date="2024-07" db="EMBL/GenBank/DDBJ databases">
        <authorList>
            <person name="Akdeniz Z."/>
        </authorList>
    </citation>
    <scope>NUCLEOTIDE SEQUENCE [LARGE SCALE GENOMIC DNA]</scope>
</reference>
<evidence type="ECO:0000313" key="4">
    <source>
        <dbReference type="EMBL" id="CAL6000948.1"/>
    </source>
</evidence>
<evidence type="ECO:0000259" key="2">
    <source>
        <dbReference type="SMART" id="SM00645"/>
    </source>
</evidence>
<dbReference type="InterPro" id="IPR025661">
    <property type="entry name" value="Pept_asp_AS"/>
</dbReference>
<dbReference type="GO" id="GO:0008234">
    <property type="term" value="F:cysteine-type peptidase activity"/>
    <property type="evidence" value="ECO:0007669"/>
    <property type="project" value="InterPro"/>
</dbReference>
<dbReference type="PROSITE" id="PS00640">
    <property type="entry name" value="THIOL_PROTEASE_ASN"/>
    <property type="match status" value="1"/>
</dbReference>
<evidence type="ECO:0000313" key="3">
    <source>
        <dbReference type="EMBL" id="CAI9973750.1"/>
    </source>
</evidence>
<keyword evidence="5" id="KW-1185">Reference proteome</keyword>
<dbReference type="InterPro" id="IPR038765">
    <property type="entry name" value="Papain-like_cys_pep_sf"/>
</dbReference>
<proteinExistence type="inferred from homology"/>
<dbReference type="PANTHER" id="PTHR12411">
    <property type="entry name" value="CYSTEINE PROTEASE FAMILY C1-RELATED"/>
    <property type="match status" value="1"/>
</dbReference>
<dbReference type="SMART" id="SM00645">
    <property type="entry name" value="Pept_C1"/>
    <property type="match status" value="1"/>
</dbReference>
<dbReference type="EMBL" id="CAXDID020000042">
    <property type="protein sequence ID" value="CAL6000948.1"/>
    <property type="molecule type" value="Genomic_DNA"/>
</dbReference>
<dbReference type="Gene3D" id="3.90.70.10">
    <property type="entry name" value="Cysteine proteinases"/>
    <property type="match status" value="2"/>
</dbReference>
<accession>A0AA86UVS1</accession>
<comment type="similarity">
    <text evidence="1">Belongs to the peptidase C1 family.</text>
</comment>
<organism evidence="3">
    <name type="scientific">Hexamita inflata</name>
    <dbReference type="NCBI Taxonomy" id="28002"/>
    <lineage>
        <taxon>Eukaryota</taxon>
        <taxon>Metamonada</taxon>
        <taxon>Diplomonadida</taxon>
        <taxon>Hexamitidae</taxon>
        <taxon>Hexamitinae</taxon>
        <taxon>Hexamita</taxon>
    </lineage>
</organism>
<evidence type="ECO:0000313" key="5">
    <source>
        <dbReference type="Proteomes" id="UP001642409"/>
    </source>
</evidence>
<protein>
    <submittedName>
        <fullName evidence="3">Cathepsin B</fullName>
    </submittedName>
    <submittedName>
        <fullName evidence="4">Cathepsin_B</fullName>
    </submittedName>
</protein>